<evidence type="ECO:0000313" key="3">
    <source>
        <dbReference type="EMBL" id="KFM57454.1"/>
    </source>
</evidence>
<dbReference type="Proteomes" id="UP000054359">
    <property type="component" value="Unassembled WGS sequence"/>
</dbReference>
<dbReference type="PROSITE" id="PS00636">
    <property type="entry name" value="DNAJ_1"/>
    <property type="match status" value="1"/>
</dbReference>
<dbReference type="CDD" id="cd06257">
    <property type="entry name" value="DnaJ"/>
    <property type="match status" value="1"/>
</dbReference>
<keyword evidence="4" id="KW-1185">Reference proteome</keyword>
<dbReference type="Pfam" id="PF00226">
    <property type="entry name" value="DnaJ"/>
    <property type="match status" value="1"/>
</dbReference>
<dbReference type="FunFam" id="1.10.287.110:FF:000029">
    <property type="entry name" value="DnaJ homolog subfamily C member 10"/>
    <property type="match status" value="1"/>
</dbReference>
<keyword evidence="1" id="KW-0472">Membrane</keyword>
<accession>A0A087SX65</accession>
<dbReference type="SMART" id="SM00271">
    <property type="entry name" value="DnaJ"/>
    <property type="match status" value="1"/>
</dbReference>
<protein>
    <submittedName>
        <fullName evidence="3">DnaJ-like protein subfamily C member 10</fullName>
    </submittedName>
</protein>
<dbReference type="AlphaFoldDB" id="A0A087SX65"/>
<feature type="non-terminal residue" evidence="3">
    <location>
        <position position="124"/>
    </location>
</feature>
<name>A0A087SX65_STEMI</name>
<dbReference type="InterPro" id="IPR036869">
    <property type="entry name" value="J_dom_sf"/>
</dbReference>
<dbReference type="PANTHER" id="PTHR44340:SF1">
    <property type="entry name" value="DNAJ HOMOLOG SUBFAMILY C MEMBER 10"/>
    <property type="match status" value="1"/>
</dbReference>
<dbReference type="PANTHER" id="PTHR44340">
    <property type="entry name" value="DNAJ HOMOLOG SUBFAMILY C MEMBER 10"/>
    <property type="match status" value="1"/>
</dbReference>
<feature type="domain" description="J" evidence="2">
    <location>
        <begin position="24"/>
        <end position="89"/>
    </location>
</feature>
<dbReference type="PROSITE" id="PS50076">
    <property type="entry name" value="DNAJ_2"/>
    <property type="match status" value="1"/>
</dbReference>
<dbReference type="SUPFAM" id="SSF46565">
    <property type="entry name" value="Chaperone J-domain"/>
    <property type="match status" value="1"/>
</dbReference>
<dbReference type="InterPro" id="IPR052460">
    <property type="entry name" value="ER_disulfide_reductase"/>
</dbReference>
<dbReference type="InterPro" id="IPR001623">
    <property type="entry name" value="DnaJ_domain"/>
</dbReference>
<dbReference type="PRINTS" id="PR00625">
    <property type="entry name" value="JDOMAIN"/>
</dbReference>
<sequence length="124" mass="14776">MLVRNIYLFVFYVIFIASSVISVDYYDLLGISKDADSREIRKAFKKLALKYHPDKNKGQKEAHEKFIAINKAYEVLKDEDLRKKYDLYGEEGLKQDFGKSWKGNYHSWNYYYESFGIYDDDPEI</sequence>
<dbReference type="GO" id="GO:0051787">
    <property type="term" value="F:misfolded protein binding"/>
    <property type="evidence" value="ECO:0007669"/>
    <property type="project" value="TreeGrafter"/>
</dbReference>
<evidence type="ECO:0000259" key="2">
    <source>
        <dbReference type="PROSITE" id="PS50076"/>
    </source>
</evidence>
<dbReference type="GO" id="GO:0005788">
    <property type="term" value="C:endoplasmic reticulum lumen"/>
    <property type="evidence" value="ECO:0007669"/>
    <property type="project" value="TreeGrafter"/>
</dbReference>
<dbReference type="Gene3D" id="1.10.287.110">
    <property type="entry name" value="DnaJ domain"/>
    <property type="match status" value="1"/>
</dbReference>
<dbReference type="InterPro" id="IPR018253">
    <property type="entry name" value="DnaJ_domain_CS"/>
</dbReference>
<dbReference type="GO" id="GO:0015035">
    <property type="term" value="F:protein-disulfide reductase activity"/>
    <property type="evidence" value="ECO:0007669"/>
    <property type="project" value="TreeGrafter"/>
</dbReference>
<evidence type="ECO:0000256" key="1">
    <source>
        <dbReference type="SAM" id="Phobius"/>
    </source>
</evidence>
<evidence type="ECO:0000313" key="4">
    <source>
        <dbReference type="Proteomes" id="UP000054359"/>
    </source>
</evidence>
<keyword evidence="1" id="KW-1133">Transmembrane helix</keyword>
<dbReference type="GO" id="GO:0036498">
    <property type="term" value="P:IRE1-mediated unfolded protein response"/>
    <property type="evidence" value="ECO:0007669"/>
    <property type="project" value="TreeGrafter"/>
</dbReference>
<proteinExistence type="predicted"/>
<feature type="transmembrane region" description="Helical" evidence="1">
    <location>
        <begin position="6"/>
        <end position="26"/>
    </location>
</feature>
<reference evidence="3 4" key="1">
    <citation type="submission" date="2013-11" db="EMBL/GenBank/DDBJ databases">
        <title>Genome sequencing of Stegodyphus mimosarum.</title>
        <authorList>
            <person name="Bechsgaard J."/>
        </authorList>
    </citation>
    <scope>NUCLEOTIDE SEQUENCE [LARGE SCALE GENOMIC DNA]</scope>
</reference>
<dbReference type="EMBL" id="KK112364">
    <property type="protein sequence ID" value="KFM57454.1"/>
    <property type="molecule type" value="Genomic_DNA"/>
</dbReference>
<organism evidence="3 4">
    <name type="scientific">Stegodyphus mimosarum</name>
    <name type="common">African social velvet spider</name>
    <dbReference type="NCBI Taxonomy" id="407821"/>
    <lineage>
        <taxon>Eukaryota</taxon>
        <taxon>Metazoa</taxon>
        <taxon>Ecdysozoa</taxon>
        <taxon>Arthropoda</taxon>
        <taxon>Chelicerata</taxon>
        <taxon>Arachnida</taxon>
        <taxon>Araneae</taxon>
        <taxon>Araneomorphae</taxon>
        <taxon>Entelegynae</taxon>
        <taxon>Eresoidea</taxon>
        <taxon>Eresidae</taxon>
        <taxon>Stegodyphus</taxon>
    </lineage>
</organism>
<dbReference type="OMA" id="HAIKMNE"/>
<gene>
    <name evidence="3" type="ORF">X975_07299</name>
</gene>
<keyword evidence="1" id="KW-0812">Transmembrane</keyword>
<dbReference type="GO" id="GO:0016671">
    <property type="term" value="F:oxidoreductase activity, acting on a sulfur group of donors, disulfide as acceptor"/>
    <property type="evidence" value="ECO:0007669"/>
    <property type="project" value="TreeGrafter"/>
</dbReference>
<dbReference type="OrthoDB" id="552049at2759"/>
<dbReference type="STRING" id="407821.A0A087SX65"/>